<gene>
    <name evidence="5" type="ORF">GB928_027145</name>
</gene>
<feature type="domain" description="HTH lacI-type" evidence="4">
    <location>
        <begin position="3"/>
        <end position="58"/>
    </location>
</feature>
<dbReference type="PROSITE" id="PS00356">
    <property type="entry name" value="HTH_LACI_1"/>
    <property type="match status" value="1"/>
</dbReference>
<keyword evidence="2" id="KW-0238">DNA-binding</keyword>
<keyword evidence="1" id="KW-0805">Transcription regulation</keyword>
<dbReference type="InterPro" id="IPR046335">
    <property type="entry name" value="LacI/GalR-like_sensor"/>
</dbReference>
<dbReference type="PANTHER" id="PTHR30146:SF109">
    <property type="entry name" value="HTH-TYPE TRANSCRIPTIONAL REGULATOR GALS"/>
    <property type="match status" value="1"/>
</dbReference>
<organism evidence="5 6">
    <name type="scientific">Shinella curvata</name>
    <dbReference type="NCBI Taxonomy" id="1817964"/>
    <lineage>
        <taxon>Bacteria</taxon>
        <taxon>Pseudomonadati</taxon>
        <taxon>Pseudomonadota</taxon>
        <taxon>Alphaproteobacteria</taxon>
        <taxon>Hyphomicrobiales</taxon>
        <taxon>Rhizobiaceae</taxon>
        <taxon>Shinella</taxon>
    </lineage>
</organism>
<dbReference type="RefSeq" id="WP_244763677.1">
    <property type="nucleotide sequence ID" value="NZ_JALJCJ010000008.1"/>
</dbReference>
<dbReference type="InterPro" id="IPR028082">
    <property type="entry name" value="Peripla_BP_I"/>
</dbReference>
<evidence type="ECO:0000313" key="6">
    <source>
        <dbReference type="Proteomes" id="UP001177080"/>
    </source>
</evidence>
<dbReference type="InterPro" id="IPR000843">
    <property type="entry name" value="HTH_LacI"/>
</dbReference>
<dbReference type="PROSITE" id="PS50932">
    <property type="entry name" value="HTH_LACI_2"/>
    <property type="match status" value="1"/>
</dbReference>
<evidence type="ECO:0000256" key="1">
    <source>
        <dbReference type="ARBA" id="ARBA00023015"/>
    </source>
</evidence>
<protein>
    <submittedName>
        <fullName evidence="5">LacI family transcriptional regulator</fullName>
    </submittedName>
</protein>
<dbReference type="PANTHER" id="PTHR30146">
    <property type="entry name" value="LACI-RELATED TRANSCRIPTIONAL REPRESSOR"/>
    <property type="match status" value="1"/>
</dbReference>
<sequence>MAVTIKDIARLAGVSTATVSKVLNRKDSVIGEETRQKVLSLARELNYTPNSLARSLVTRKSHVIGIIVPDILNPYFTELVRACDDAARLRGYTTLVCNSEGIAEIETAHLASFGGHRVDGILLAASDVIPDTELLDALCIPVVCMDREIGPVARLVTTVDTDYRSGAFQATRHLIEKGHTRIAFLSGAPHRSNTQIRLSGYKDALAQAGIAFDPELIRCKEFQHRFGHQATLDLLKRTDFTAICCMNDMLAIGAMVALRERGRRVPEDCAVIGFDNIYLSPLLEHPLSTVDRRIAHSARVATTALIDFLDDPNRKVEAITIMPTVVSRTTT</sequence>
<dbReference type="SUPFAM" id="SSF53822">
    <property type="entry name" value="Periplasmic binding protein-like I"/>
    <property type="match status" value="1"/>
</dbReference>
<dbReference type="InterPro" id="IPR010982">
    <property type="entry name" value="Lambda_DNA-bd_dom_sf"/>
</dbReference>
<evidence type="ECO:0000256" key="2">
    <source>
        <dbReference type="ARBA" id="ARBA00023125"/>
    </source>
</evidence>
<evidence type="ECO:0000256" key="3">
    <source>
        <dbReference type="ARBA" id="ARBA00023163"/>
    </source>
</evidence>
<dbReference type="EMBL" id="WHSC02000017">
    <property type="protein sequence ID" value="MDO6124865.1"/>
    <property type="molecule type" value="Genomic_DNA"/>
</dbReference>
<dbReference type="Gene3D" id="1.10.260.40">
    <property type="entry name" value="lambda repressor-like DNA-binding domains"/>
    <property type="match status" value="1"/>
</dbReference>
<dbReference type="Pfam" id="PF13377">
    <property type="entry name" value="Peripla_BP_3"/>
    <property type="match status" value="1"/>
</dbReference>
<dbReference type="Gene3D" id="3.40.50.2300">
    <property type="match status" value="2"/>
</dbReference>
<dbReference type="SUPFAM" id="SSF47413">
    <property type="entry name" value="lambda repressor-like DNA-binding domains"/>
    <property type="match status" value="1"/>
</dbReference>
<dbReference type="Pfam" id="PF00356">
    <property type="entry name" value="LacI"/>
    <property type="match status" value="1"/>
</dbReference>
<comment type="caution">
    <text evidence="5">The sequence shown here is derived from an EMBL/GenBank/DDBJ whole genome shotgun (WGS) entry which is preliminary data.</text>
</comment>
<keyword evidence="3" id="KW-0804">Transcription</keyword>
<evidence type="ECO:0000313" key="5">
    <source>
        <dbReference type="EMBL" id="MDO6124865.1"/>
    </source>
</evidence>
<evidence type="ECO:0000259" key="4">
    <source>
        <dbReference type="PROSITE" id="PS50932"/>
    </source>
</evidence>
<reference evidence="5" key="1">
    <citation type="submission" date="2022-04" db="EMBL/GenBank/DDBJ databases">
        <title>Shinella lacus sp. nov., a novel member of the genus Shinella from water.</title>
        <authorList>
            <person name="Deng Y."/>
        </authorList>
    </citation>
    <scope>NUCLEOTIDE SEQUENCE</scope>
    <source>
        <strain evidence="5">JCM 31239</strain>
    </source>
</reference>
<keyword evidence="6" id="KW-1185">Reference proteome</keyword>
<dbReference type="CDD" id="cd06267">
    <property type="entry name" value="PBP1_LacI_sugar_binding-like"/>
    <property type="match status" value="1"/>
</dbReference>
<name>A0ABT8XNX0_9HYPH</name>
<dbReference type="Proteomes" id="UP001177080">
    <property type="component" value="Unassembled WGS sequence"/>
</dbReference>
<dbReference type="CDD" id="cd01392">
    <property type="entry name" value="HTH_LacI"/>
    <property type="match status" value="1"/>
</dbReference>
<dbReference type="SMART" id="SM00354">
    <property type="entry name" value="HTH_LACI"/>
    <property type="match status" value="1"/>
</dbReference>
<dbReference type="PRINTS" id="PR00036">
    <property type="entry name" value="HTHLACI"/>
</dbReference>
<accession>A0ABT8XNX0</accession>
<proteinExistence type="predicted"/>